<accession>A0A7H0HLQ4</accession>
<feature type="region of interest" description="Disordered" evidence="1">
    <location>
        <begin position="32"/>
        <end position="55"/>
    </location>
</feature>
<dbReference type="InterPro" id="IPR029083">
    <property type="entry name" value="Imm32"/>
</dbReference>
<reference evidence="2 3" key="1">
    <citation type="submission" date="2020-08" db="EMBL/GenBank/DDBJ databases">
        <title>A novel species.</title>
        <authorList>
            <person name="Gao J."/>
        </authorList>
    </citation>
    <scope>NUCLEOTIDE SEQUENCE [LARGE SCALE GENOMIC DNA]</scope>
    <source>
        <strain evidence="2 3">CRPJ-33</strain>
    </source>
</reference>
<name>A0A7H0HLQ4_9ACTN</name>
<evidence type="ECO:0000256" key="1">
    <source>
        <dbReference type="SAM" id="MobiDB-lite"/>
    </source>
</evidence>
<dbReference type="AlphaFoldDB" id="A0A7H0HLQ4"/>
<evidence type="ECO:0000313" key="2">
    <source>
        <dbReference type="EMBL" id="QNP61470.1"/>
    </source>
</evidence>
<organism evidence="2 3">
    <name type="scientific">Streptomyces genisteinicus</name>
    <dbReference type="NCBI Taxonomy" id="2768068"/>
    <lineage>
        <taxon>Bacteria</taxon>
        <taxon>Bacillati</taxon>
        <taxon>Actinomycetota</taxon>
        <taxon>Actinomycetes</taxon>
        <taxon>Kitasatosporales</taxon>
        <taxon>Streptomycetaceae</taxon>
        <taxon>Streptomyces</taxon>
    </lineage>
</organism>
<sequence>MLQVLYSGTTRELELSGTRQGLLLLGQQLRERAGSRDLSDNPRPSPYERSLSQIAFREDPEQPALSIVTEGQVLRIRGGREALDLLADSIEGFASEADASDHCHVDAPTYDYVAPHSDPLVIAFLESATSRRPQ</sequence>
<proteinExistence type="predicted"/>
<evidence type="ECO:0000313" key="3">
    <source>
        <dbReference type="Proteomes" id="UP000516230"/>
    </source>
</evidence>
<dbReference type="Pfam" id="PF15566">
    <property type="entry name" value="Imm32"/>
    <property type="match status" value="2"/>
</dbReference>
<gene>
    <name evidence="2" type="ORF">IAG43_00070</name>
</gene>
<dbReference type="Proteomes" id="UP000516230">
    <property type="component" value="Chromosome"/>
</dbReference>
<keyword evidence="3" id="KW-1185">Reference proteome</keyword>
<dbReference type="KEGG" id="sgj:IAG43_00070"/>
<protein>
    <submittedName>
        <fullName evidence="2">Uncharacterized protein</fullName>
    </submittedName>
</protein>
<dbReference type="EMBL" id="CP060825">
    <property type="protein sequence ID" value="QNP61470.1"/>
    <property type="molecule type" value="Genomic_DNA"/>
</dbReference>
<dbReference type="RefSeq" id="WP_187738677.1">
    <property type="nucleotide sequence ID" value="NZ_CP060825.1"/>
</dbReference>